<dbReference type="AlphaFoldDB" id="A0AAP0LKT6"/>
<reference evidence="1 2" key="1">
    <citation type="submission" date="2024-01" db="EMBL/GenBank/DDBJ databases">
        <title>Genome assemblies of Stephania.</title>
        <authorList>
            <person name="Yang L."/>
        </authorList>
    </citation>
    <scope>NUCLEOTIDE SEQUENCE [LARGE SCALE GENOMIC DNA]</scope>
    <source>
        <strain evidence="1">YNDBR</strain>
        <tissue evidence="1">Leaf</tissue>
    </source>
</reference>
<evidence type="ECO:0000313" key="2">
    <source>
        <dbReference type="Proteomes" id="UP001420932"/>
    </source>
</evidence>
<accession>A0AAP0LKT6</accession>
<keyword evidence="2" id="KW-1185">Reference proteome</keyword>
<proteinExistence type="predicted"/>
<sequence>MTKEKHTTRLATLTNTCFKVEFEKKNTCFKVALIYSIWVTSSSLSCGNIGANISSSRRFMDIFTCTASTIYSNSIVIAF</sequence>
<protein>
    <submittedName>
        <fullName evidence="1">Uncharacterized protein</fullName>
    </submittedName>
</protein>
<organism evidence="1 2">
    <name type="scientific">Stephania yunnanensis</name>
    <dbReference type="NCBI Taxonomy" id="152371"/>
    <lineage>
        <taxon>Eukaryota</taxon>
        <taxon>Viridiplantae</taxon>
        <taxon>Streptophyta</taxon>
        <taxon>Embryophyta</taxon>
        <taxon>Tracheophyta</taxon>
        <taxon>Spermatophyta</taxon>
        <taxon>Magnoliopsida</taxon>
        <taxon>Ranunculales</taxon>
        <taxon>Menispermaceae</taxon>
        <taxon>Menispermoideae</taxon>
        <taxon>Cissampelideae</taxon>
        <taxon>Stephania</taxon>
    </lineage>
</organism>
<gene>
    <name evidence="1" type="ORF">Syun_002079</name>
</gene>
<comment type="caution">
    <text evidence="1">The sequence shown here is derived from an EMBL/GenBank/DDBJ whole genome shotgun (WGS) entry which is preliminary data.</text>
</comment>
<dbReference type="EMBL" id="JBBNAF010000001">
    <property type="protein sequence ID" value="KAK9169939.1"/>
    <property type="molecule type" value="Genomic_DNA"/>
</dbReference>
<name>A0AAP0LKT6_9MAGN</name>
<evidence type="ECO:0000313" key="1">
    <source>
        <dbReference type="EMBL" id="KAK9169939.1"/>
    </source>
</evidence>
<dbReference type="Proteomes" id="UP001420932">
    <property type="component" value="Unassembled WGS sequence"/>
</dbReference>